<gene>
    <name evidence="3" type="ORF">BDV95DRAFT_608376</name>
</gene>
<feature type="compositionally biased region" description="Polar residues" evidence="1">
    <location>
        <begin position="23"/>
        <end position="40"/>
    </location>
</feature>
<proteinExistence type="predicted"/>
<feature type="chain" id="PRO_5029008239" description="Ubiquitin 3 binding protein But2 C-terminal domain-containing protein" evidence="2">
    <location>
        <begin position="16"/>
        <end position="245"/>
    </location>
</feature>
<evidence type="ECO:0008006" key="5">
    <source>
        <dbReference type="Google" id="ProtNLM"/>
    </source>
</evidence>
<evidence type="ECO:0000313" key="3">
    <source>
        <dbReference type="EMBL" id="KAF2870377.1"/>
    </source>
</evidence>
<organism evidence="3 4">
    <name type="scientific">Massariosphaeria phaeospora</name>
    <dbReference type="NCBI Taxonomy" id="100035"/>
    <lineage>
        <taxon>Eukaryota</taxon>
        <taxon>Fungi</taxon>
        <taxon>Dikarya</taxon>
        <taxon>Ascomycota</taxon>
        <taxon>Pezizomycotina</taxon>
        <taxon>Dothideomycetes</taxon>
        <taxon>Pleosporomycetidae</taxon>
        <taxon>Pleosporales</taxon>
        <taxon>Pleosporales incertae sedis</taxon>
        <taxon>Massariosphaeria</taxon>
    </lineage>
</organism>
<dbReference type="EMBL" id="JAADJZ010000014">
    <property type="protein sequence ID" value="KAF2870377.1"/>
    <property type="molecule type" value="Genomic_DNA"/>
</dbReference>
<comment type="caution">
    <text evidence="3">The sequence shown here is derived from an EMBL/GenBank/DDBJ whole genome shotgun (WGS) entry which is preliminary data.</text>
</comment>
<name>A0A7C8I428_9PLEO</name>
<protein>
    <recommendedName>
        <fullName evidence="5">Ubiquitin 3 binding protein But2 C-terminal domain-containing protein</fullName>
    </recommendedName>
</protein>
<keyword evidence="2" id="KW-0732">Signal</keyword>
<feature type="region of interest" description="Disordered" evidence="1">
    <location>
        <begin position="23"/>
        <end position="50"/>
    </location>
</feature>
<accession>A0A7C8I428</accession>
<sequence>MLLPILFVLPLVTAAFTNNSRATNGTQSPSSFAVLNSSTPDAGPRPHDPISSASVEFHKDAQKPTALDTFIKFDDIPLNAYNCELFLKFEQVSNPPVDMISPLATFGKEARRIIERVANLVKGYMYVWRNTQRDRNASFKFEVHSIKKPLATLRNLTWNTAPAGDLLIGTDEIQLTYQDPPPTRGYQGYKDDVVKRIGAVQCANEMVFRISVPGYIDYGGAEFKQACVIDGRNCGGFKLEYRILW</sequence>
<evidence type="ECO:0000256" key="1">
    <source>
        <dbReference type="SAM" id="MobiDB-lite"/>
    </source>
</evidence>
<evidence type="ECO:0000313" key="4">
    <source>
        <dbReference type="Proteomes" id="UP000481861"/>
    </source>
</evidence>
<dbReference type="Proteomes" id="UP000481861">
    <property type="component" value="Unassembled WGS sequence"/>
</dbReference>
<dbReference type="AlphaFoldDB" id="A0A7C8I428"/>
<feature type="signal peptide" evidence="2">
    <location>
        <begin position="1"/>
        <end position="15"/>
    </location>
</feature>
<evidence type="ECO:0000256" key="2">
    <source>
        <dbReference type="SAM" id="SignalP"/>
    </source>
</evidence>
<reference evidence="3 4" key="1">
    <citation type="submission" date="2020-01" db="EMBL/GenBank/DDBJ databases">
        <authorList>
            <consortium name="DOE Joint Genome Institute"/>
            <person name="Haridas S."/>
            <person name="Albert R."/>
            <person name="Binder M."/>
            <person name="Bloem J."/>
            <person name="Labutti K."/>
            <person name="Salamov A."/>
            <person name="Andreopoulos B."/>
            <person name="Baker S.E."/>
            <person name="Barry K."/>
            <person name="Bills G."/>
            <person name="Bluhm B.H."/>
            <person name="Cannon C."/>
            <person name="Castanera R."/>
            <person name="Culley D.E."/>
            <person name="Daum C."/>
            <person name="Ezra D."/>
            <person name="Gonzalez J.B."/>
            <person name="Henrissat B."/>
            <person name="Kuo A."/>
            <person name="Liang C."/>
            <person name="Lipzen A."/>
            <person name="Lutzoni F."/>
            <person name="Magnuson J."/>
            <person name="Mondo S."/>
            <person name="Nolan M."/>
            <person name="Ohm R."/>
            <person name="Pangilinan J."/>
            <person name="Park H.-J.H."/>
            <person name="Ramirez L."/>
            <person name="Alfaro M."/>
            <person name="Sun H."/>
            <person name="Tritt A."/>
            <person name="Yoshinaga Y."/>
            <person name="Zwiers L.-H.L."/>
            <person name="Turgeon B.G."/>
            <person name="Goodwin S.B."/>
            <person name="Spatafora J.W."/>
            <person name="Crous P.W."/>
            <person name="Grigoriev I.V."/>
        </authorList>
    </citation>
    <scope>NUCLEOTIDE SEQUENCE [LARGE SCALE GENOMIC DNA]</scope>
    <source>
        <strain evidence="3 4">CBS 611.86</strain>
    </source>
</reference>
<keyword evidence="4" id="KW-1185">Reference proteome</keyword>